<dbReference type="EMBL" id="LN899823">
    <property type="protein sequence ID" value="CUV21762.1"/>
    <property type="molecule type" value="Genomic_DNA"/>
</dbReference>
<dbReference type="EMBL" id="LN899822">
    <property type="protein sequence ID" value="CUV60503.1"/>
    <property type="molecule type" value="Genomic_DNA"/>
</dbReference>
<gene>
    <name evidence="3" type="ORF">RD1301_v1_1000001</name>
    <name evidence="1" type="ORF">RUN1744_v1_90076</name>
    <name evidence="2" type="ORF">RUN215_v1_1740015</name>
</gene>
<evidence type="ECO:0000313" key="1">
    <source>
        <dbReference type="EMBL" id="CUV21762.1"/>
    </source>
</evidence>
<evidence type="ECO:0000313" key="2">
    <source>
        <dbReference type="EMBL" id="CUV58135.1"/>
    </source>
</evidence>
<protein>
    <recommendedName>
        <fullName evidence="4">UDP-N-acetylmuramate--alanine ligase</fullName>
    </recommendedName>
</protein>
<name>A0A0S4UHT2_RALSL</name>
<sequence>MGAISTTLRGIVPAGSGDAATVFRGTPEAGGGVRFSKMRAMSKRSPLDPARVREEIAIAAARMIAEDGADYATAKRKAARQVLGTDSRAAGEWLPDNEQIEAEVREYQALFQADSQPRVLALLRRIAVVLMEGLGPYNPYLVGAVFNGTASEHSDIHLQVFCDSPKDVAIFLLNAGVDFDTTESAHFAGRDEVETLSFLWRGQWPAGQEARALASALRAETGTPVGVHVALYDLNDVRGARRPDASGKSLRGDIAAVRALLPEG</sequence>
<dbReference type="AlphaFoldDB" id="A0A0S4UHT2"/>
<dbReference type="EMBL" id="LN899820">
    <property type="protein sequence ID" value="CUV58135.1"/>
    <property type="molecule type" value="Genomic_DNA"/>
</dbReference>
<evidence type="ECO:0000313" key="3">
    <source>
        <dbReference type="EMBL" id="CUV60503.1"/>
    </source>
</evidence>
<evidence type="ECO:0008006" key="4">
    <source>
        <dbReference type="Google" id="ProtNLM"/>
    </source>
</evidence>
<proteinExistence type="predicted"/>
<dbReference type="InterPro" id="IPR043519">
    <property type="entry name" value="NT_sf"/>
</dbReference>
<dbReference type="SUPFAM" id="SSF81301">
    <property type="entry name" value="Nucleotidyltransferase"/>
    <property type="match status" value="1"/>
</dbReference>
<accession>A0A0S4UHT2</accession>
<organism evidence="1">
    <name type="scientific">Ralstonia solanacearum</name>
    <name type="common">Pseudomonas solanacearum</name>
    <dbReference type="NCBI Taxonomy" id="305"/>
    <lineage>
        <taxon>Bacteria</taxon>
        <taxon>Pseudomonadati</taxon>
        <taxon>Pseudomonadota</taxon>
        <taxon>Betaproteobacteria</taxon>
        <taxon>Burkholderiales</taxon>
        <taxon>Burkholderiaceae</taxon>
        <taxon>Ralstonia</taxon>
        <taxon>Ralstonia solanacearum species complex</taxon>
    </lineage>
</organism>
<reference evidence="1" key="1">
    <citation type="submission" date="2015-10" db="EMBL/GenBank/DDBJ databases">
        <authorList>
            <person name="Gilbert D.G."/>
        </authorList>
    </citation>
    <scope>NUCLEOTIDE SEQUENCE</scope>
    <source>
        <strain evidence="1">Phyl III-seqv23</strain>
    </source>
</reference>